<evidence type="ECO:0000256" key="6">
    <source>
        <dbReference type="ARBA" id="ARBA00023141"/>
    </source>
</evidence>
<dbReference type="InterPro" id="IPR036441">
    <property type="entry name" value="DHquinase_II_sf"/>
</dbReference>
<evidence type="ECO:0000256" key="10">
    <source>
        <dbReference type="PIRSR" id="PIRSR001399-2"/>
    </source>
</evidence>
<dbReference type="PANTHER" id="PTHR21272:SF3">
    <property type="entry name" value="CATABOLIC 3-DEHYDROQUINASE"/>
    <property type="match status" value="1"/>
</dbReference>
<dbReference type="HAMAP" id="MF_00169">
    <property type="entry name" value="AroQ"/>
    <property type="match status" value="1"/>
</dbReference>
<keyword evidence="7 8" id="KW-0456">Lyase</keyword>
<evidence type="ECO:0000256" key="3">
    <source>
        <dbReference type="ARBA" id="ARBA00011037"/>
    </source>
</evidence>
<dbReference type="EMBL" id="JAAGPU010000001">
    <property type="protein sequence ID" value="NEU03569.1"/>
    <property type="molecule type" value="Genomic_DNA"/>
</dbReference>
<evidence type="ECO:0000256" key="11">
    <source>
        <dbReference type="PIRSR" id="PIRSR001399-3"/>
    </source>
</evidence>
<dbReference type="GO" id="GO:0019631">
    <property type="term" value="P:quinate catabolic process"/>
    <property type="evidence" value="ECO:0007669"/>
    <property type="project" value="TreeGrafter"/>
</dbReference>
<evidence type="ECO:0000256" key="1">
    <source>
        <dbReference type="ARBA" id="ARBA00001864"/>
    </source>
</evidence>
<comment type="catalytic activity">
    <reaction evidence="1 8">
        <text>3-dehydroquinate = 3-dehydroshikimate + H2O</text>
        <dbReference type="Rhea" id="RHEA:21096"/>
        <dbReference type="ChEBI" id="CHEBI:15377"/>
        <dbReference type="ChEBI" id="CHEBI:16630"/>
        <dbReference type="ChEBI" id="CHEBI:32364"/>
        <dbReference type="EC" id="4.2.1.10"/>
    </reaction>
</comment>
<dbReference type="CDD" id="cd00466">
    <property type="entry name" value="DHQase_II"/>
    <property type="match status" value="1"/>
</dbReference>
<dbReference type="Pfam" id="PF01220">
    <property type="entry name" value="DHquinase_II"/>
    <property type="match status" value="1"/>
</dbReference>
<dbReference type="InterPro" id="IPR018509">
    <property type="entry name" value="DHquinase_II_CS"/>
</dbReference>
<evidence type="ECO:0000313" key="12">
    <source>
        <dbReference type="EMBL" id="NEU03569.1"/>
    </source>
</evidence>
<dbReference type="GO" id="GO:0003855">
    <property type="term" value="F:3-dehydroquinate dehydratase activity"/>
    <property type="evidence" value="ECO:0007669"/>
    <property type="project" value="UniProtKB-UniRule"/>
</dbReference>
<dbReference type="EC" id="4.2.1.10" evidence="5 8"/>
<comment type="caution">
    <text evidence="12">The sequence shown here is derived from an EMBL/GenBank/DDBJ whole genome shotgun (WGS) entry which is preliminary data.</text>
</comment>
<reference evidence="12 13" key="1">
    <citation type="submission" date="2020-02" db="EMBL/GenBank/DDBJ databases">
        <title>Genome assembly of a novel Clostridium senegalense strain.</title>
        <authorList>
            <person name="Gupta T.B."/>
            <person name="Jauregui R."/>
            <person name="Maclean P."/>
            <person name="Nawarathana A."/>
            <person name="Brightwell G."/>
        </authorList>
    </citation>
    <scope>NUCLEOTIDE SEQUENCE [LARGE SCALE GENOMIC DNA]</scope>
    <source>
        <strain evidence="12 13">AGRFS4</strain>
    </source>
</reference>
<dbReference type="PIRSF" id="PIRSF001399">
    <property type="entry name" value="DHquinase_II"/>
    <property type="match status" value="1"/>
</dbReference>
<dbReference type="Proteomes" id="UP000481872">
    <property type="component" value="Unassembled WGS sequence"/>
</dbReference>
<feature type="binding site" evidence="8 10">
    <location>
        <position position="111"/>
    </location>
    <ligand>
        <name>substrate</name>
    </ligand>
</feature>
<dbReference type="NCBIfam" id="TIGR01088">
    <property type="entry name" value="aroQ"/>
    <property type="match status" value="1"/>
</dbReference>
<evidence type="ECO:0000256" key="7">
    <source>
        <dbReference type="ARBA" id="ARBA00023239"/>
    </source>
</evidence>
<comment type="pathway">
    <text evidence="2 8">Metabolic intermediate biosynthesis; chorismate biosynthesis; chorismate from D-erythrose 4-phosphate and phosphoenolpyruvate: step 3/7.</text>
</comment>
<accession>A0A6M0GZ22</accession>
<evidence type="ECO:0000256" key="9">
    <source>
        <dbReference type="PIRSR" id="PIRSR001399-1"/>
    </source>
</evidence>
<dbReference type="UniPathway" id="UPA00053">
    <property type="reaction ID" value="UER00086"/>
</dbReference>
<feature type="binding site" evidence="8 10">
    <location>
        <begin position="101"/>
        <end position="102"/>
    </location>
    <ligand>
        <name>substrate</name>
    </ligand>
</feature>
<dbReference type="GO" id="GO:0009073">
    <property type="term" value="P:aromatic amino acid family biosynthetic process"/>
    <property type="evidence" value="ECO:0007669"/>
    <property type="project" value="UniProtKB-KW"/>
</dbReference>
<sequence>MKILVINGPNLNLLGNRETNIYGDRTLDQINEIITKKFLDIKDLQIDFYQSNYEGDIISKLHSAVGIYDGVVINPGAYSHYSIAILDAIKAYNIITIEVHISNIYKREEYRRKSVISEGCYGVISGLGYYGYILAIESILHTLLNRQKC</sequence>
<dbReference type="RefSeq" id="WP_061994839.1">
    <property type="nucleotide sequence ID" value="NZ_JAAGPU010000001.1"/>
</dbReference>
<organism evidence="12 13">
    <name type="scientific">Clostridium senegalense</name>
    <dbReference type="NCBI Taxonomy" id="1465809"/>
    <lineage>
        <taxon>Bacteria</taxon>
        <taxon>Bacillati</taxon>
        <taxon>Bacillota</taxon>
        <taxon>Clostridia</taxon>
        <taxon>Eubacteriales</taxon>
        <taxon>Clostridiaceae</taxon>
        <taxon>Clostridium</taxon>
    </lineage>
</organism>
<dbReference type="NCBIfam" id="NF003807">
    <property type="entry name" value="PRK05395.1-4"/>
    <property type="match status" value="1"/>
</dbReference>
<feature type="site" description="Transition state stabilizer" evidence="8 11">
    <location>
        <position position="17"/>
    </location>
</feature>
<proteinExistence type="inferred from homology"/>
<dbReference type="GO" id="GO:0009423">
    <property type="term" value="P:chorismate biosynthetic process"/>
    <property type="evidence" value="ECO:0007669"/>
    <property type="project" value="UniProtKB-UniRule"/>
</dbReference>
<protein>
    <recommendedName>
        <fullName evidence="5 8">3-dehydroquinate dehydratase</fullName>
        <shortName evidence="8">3-dehydroquinase</shortName>
        <ecNumber evidence="5 8">4.2.1.10</ecNumber>
    </recommendedName>
    <alternativeName>
        <fullName evidence="8">Type II DHQase</fullName>
    </alternativeName>
</protein>
<comment type="subunit">
    <text evidence="4 8">Homododecamer.</text>
</comment>
<dbReference type="InterPro" id="IPR001874">
    <property type="entry name" value="DHquinase_II"/>
</dbReference>
<feature type="binding site" evidence="8 10">
    <location>
        <position position="74"/>
    </location>
    <ligand>
        <name>substrate</name>
    </ligand>
</feature>
<feature type="active site" description="Proton acceptor" evidence="8 9">
    <location>
        <position position="22"/>
    </location>
</feature>
<dbReference type="GO" id="GO:0008652">
    <property type="term" value="P:amino acid biosynthetic process"/>
    <property type="evidence" value="ECO:0007669"/>
    <property type="project" value="UniProtKB-KW"/>
</dbReference>
<evidence type="ECO:0000256" key="4">
    <source>
        <dbReference type="ARBA" id="ARBA00011193"/>
    </source>
</evidence>
<feature type="binding site" evidence="8 10">
    <location>
        <position position="80"/>
    </location>
    <ligand>
        <name>substrate</name>
    </ligand>
</feature>
<name>A0A6M0GZ22_9CLOT</name>
<evidence type="ECO:0000256" key="5">
    <source>
        <dbReference type="ARBA" id="ARBA00012060"/>
    </source>
</evidence>
<feature type="binding site" evidence="8 10">
    <location>
        <position position="87"/>
    </location>
    <ligand>
        <name>substrate</name>
    </ligand>
</feature>
<comment type="function">
    <text evidence="8">Catalyzes a trans-dehydration via an enolate intermediate.</text>
</comment>
<keyword evidence="8" id="KW-0028">Amino-acid biosynthesis</keyword>
<feature type="active site" description="Proton donor" evidence="8 9">
    <location>
        <position position="100"/>
    </location>
</feature>
<evidence type="ECO:0000313" key="13">
    <source>
        <dbReference type="Proteomes" id="UP000481872"/>
    </source>
</evidence>
<dbReference type="PROSITE" id="PS01029">
    <property type="entry name" value="DEHYDROQUINASE_II"/>
    <property type="match status" value="1"/>
</dbReference>
<comment type="similarity">
    <text evidence="3 8">Belongs to the type-II 3-dehydroquinase family.</text>
</comment>
<evidence type="ECO:0000256" key="8">
    <source>
        <dbReference type="HAMAP-Rule" id="MF_00169"/>
    </source>
</evidence>
<dbReference type="Gene3D" id="3.40.50.9100">
    <property type="entry name" value="Dehydroquinase, class II"/>
    <property type="match status" value="1"/>
</dbReference>
<dbReference type="AlphaFoldDB" id="A0A6M0GZ22"/>
<evidence type="ECO:0000256" key="2">
    <source>
        <dbReference type="ARBA" id="ARBA00004902"/>
    </source>
</evidence>
<dbReference type="SUPFAM" id="SSF52304">
    <property type="entry name" value="Type II 3-dehydroquinate dehydratase"/>
    <property type="match status" value="1"/>
</dbReference>
<dbReference type="PANTHER" id="PTHR21272">
    <property type="entry name" value="CATABOLIC 3-DEHYDROQUINASE"/>
    <property type="match status" value="1"/>
</dbReference>
<keyword evidence="13" id="KW-1185">Reference proteome</keyword>
<keyword evidence="6 8" id="KW-0057">Aromatic amino acid biosynthesis</keyword>
<dbReference type="NCBIfam" id="NF003806">
    <property type="entry name" value="PRK05395.1-3"/>
    <property type="match status" value="1"/>
</dbReference>
<dbReference type="NCBIfam" id="NF003805">
    <property type="entry name" value="PRK05395.1-2"/>
    <property type="match status" value="1"/>
</dbReference>
<gene>
    <name evidence="8 12" type="primary">aroQ</name>
    <name evidence="12" type="ORF">G3M99_01605</name>
</gene>